<name>A0A5M4ATW9_9BACT</name>
<evidence type="ECO:0000313" key="4">
    <source>
        <dbReference type="EMBL" id="GET31379.1"/>
    </source>
</evidence>
<dbReference type="Pfam" id="PF06580">
    <property type="entry name" value="His_kinase"/>
    <property type="match status" value="1"/>
</dbReference>
<evidence type="ECO:0000259" key="3">
    <source>
        <dbReference type="Pfam" id="PF06580"/>
    </source>
</evidence>
<evidence type="ECO:0000313" key="5">
    <source>
        <dbReference type="Proteomes" id="UP000391834"/>
    </source>
</evidence>
<gene>
    <name evidence="4" type="ORF">PbJCM13498_02420</name>
</gene>
<dbReference type="OrthoDB" id="9809908at2"/>
<keyword evidence="4" id="KW-0418">Kinase</keyword>
<dbReference type="PANTHER" id="PTHR34220:SF7">
    <property type="entry name" value="SENSOR HISTIDINE KINASE YPDA"/>
    <property type="match status" value="1"/>
</dbReference>
<proteinExistence type="predicted"/>
<keyword evidence="2" id="KW-1133">Transmembrane helix</keyword>
<reference evidence="4 5" key="1">
    <citation type="submission" date="2019-10" db="EMBL/GenBank/DDBJ databases">
        <title>Prolixibacter strains distinguished by the presence of nitrate reductase genes were adept at nitrate-dependent anaerobic corrosion of metallic iron and carbon steel.</title>
        <authorList>
            <person name="Iino T."/>
            <person name="Shono N."/>
            <person name="Ito K."/>
            <person name="Nakamura R."/>
            <person name="Sueoka K."/>
            <person name="Harayama S."/>
            <person name="Ohkuma M."/>
        </authorList>
    </citation>
    <scope>NUCLEOTIDE SEQUENCE [LARGE SCALE GENOMIC DNA]</scope>
    <source>
        <strain evidence="4 5">JCM 13498</strain>
    </source>
</reference>
<dbReference type="InterPro" id="IPR010559">
    <property type="entry name" value="Sig_transdc_His_kin_internal"/>
</dbReference>
<dbReference type="EMBL" id="BLAX01000001">
    <property type="protein sequence ID" value="GET31379.1"/>
    <property type="molecule type" value="Genomic_DNA"/>
</dbReference>
<feature type="transmembrane region" description="Helical" evidence="2">
    <location>
        <begin position="88"/>
        <end position="109"/>
    </location>
</feature>
<feature type="transmembrane region" description="Helical" evidence="2">
    <location>
        <begin position="48"/>
        <end position="68"/>
    </location>
</feature>
<organism evidence="4 5">
    <name type="scientific">Prolixibacter bellariivorans</name>
    <dbReference type="NCBI Taxonomy" id="314319"/>
    <lineage>
        <taxon>Bacteria</taxon>
        <taxon>Pseudomonadati</taxon>
        <taxon>Bacteroidota</taxon>
        <taxon>Bacteroidia</taxon>
        <taxon>Marinilabiliales</taxon>
        <taxon>Prolixibacteraceae</taxon>
        <taxon>Prolixibacter</taxon>
    </lineage>
</organism>
<sequence>METIRKQNIILLKVLFYLVAGSLLYITINFIFQIYYDYPKEYSLSQHIGTIVSTAILTEGLFFINSYIKNRENFSKSNLHRILVQVSVDIIFVLILVSASGIFLMLAFASDDKVIITFFDLLTTNLVAICYSFIVVLAVSLYETNKNLRNSLIKMERFKKENAEAKFHSLKKQLSPHFLFNTLNTLYNIIDKDKELAKDYLLKIADIYRYVLENENNELIELKKELDFARDYAFLIGKRFGDAFEFNVNVPEKLMDKHIPPLTMQILAENALKHNKLDLHNKLMFSVSVANNNELVIKNNITAKNVQKNATGVGLQNLNNRYRYLINKEISIMNNDTEFVVKVPLIDVENYESINHRR</sequence>
<keyword evidence="1" id="KW-0175">Coiled coil</keyword>
<keyword evidence="4" id="KW-0808">Transferase</keyword>
<keyword evidence="5" id="KW-1185">Reference proteome</keyword>
<evidence type="ECO:0000256" key="2">
    <source>
        <dbReference type="SAM" id="Phobius"/>
    </source>
</evidence>
<evidence type="ECO:0000256" key="1">
    <source>
        <dbReference type="SAM" id="Coils"/>
    </source>
</evidence>
<feature type="domain" description="Signal transduction histidine kinase internal region" evidence="3">
    <location>
        <begin position="165"/>
        <end position="244"/>
    </location>
</feature>
<dbReference type="InterPro" id="IPR050640">
    <property type="entry name" value="Bact_2-comp_sensor_kinase"/>
</dbReference>
<comment type="caution">
    <text evidence="4">The sequence shown here is derived from an EMBL/GenBank/DDBJ whole genome shotgun (WGS) entry which is preliminary data.</text>
</comment>
<keyword evidence="2" id="KW-0472">Membrane</keyword>
<dbReference type="RefSeq" id="WP_025865035.1">
    <property type="nucleotide sequence ID" value="NZ_BLAX01000001.1"/>
</dbReference>
<dbReference type="Proteomes" id="UP000391834">
    <property type="component" value="Unassembled WGS sequence"/>
</dbReference>
<dbReference type="GO" id="GO:0016020">
    <property type="term" value="C:membrane"/>
    <property type="evidence" value="ECO:0007669"/>
    <property type="project" value="InterPro"/>
</dbReference>
<dbReference type="AlphaFoldDB" id="A0A5M4ATW9"/>
<feature type="transmembrane region" description="Helical" evidence="2">
    <location>
        <begin position="14"/>
        <end position="36"/>
    </location>
</feature>
<keyword evidence="2" id="KW-0812">Transmembrane</keyword>
<accession>A0A5M4ATW9</accession>
<feature type="coiled-coil region" evidence="1">
    <location>
        <begin position="205"/>
        <end position="232"/>
    </location>
</feature>
<dbReference type="GO" id="GO:0000155">
    <property type="term" value="F:phosphorelay sensor kinase activity"/>
    <property type="evidence" value="ECO:0007669"/>
    <property type="project" value="InterPro"/>
</dbReference>
<feature type="transmembrane region" description="Helical" evidence="2">
    <location>
        <begin position="115"/>
        <end position="142"/>
    </location>
</feature>
<dbReference type="PANTHER" id="PTHR34220">
    <property type="entry name" value="SENSOR HISTIDINE KINASE YPDA"/>
    <property type="match status" value="1"/>
</dbReference>
<protein>
    <submittedName>
        <fullName evidence="4">Histidine kinase</fullName>
    </submittedName>
</protein>